<gene>
    <name evidence="1" type="ORF">SAMN04489765_0430</name>
</gene>
<accession>A0A1H1AXE6</accession>
<dbReference type="Proteomes" id="UP000183053">
    <property type="component" value="Unassembled WGS sequence"/>
</dbReference>
<sequence>MPISPLSCPIPGRKLTAHRRGRKIEPVPDSDLVDHIARTTGLSATEAVRVIDDVTAYYREPVEEFVRRRHRDLQGRGAKNAEIFATLADELSSRLVAAPDLTERQLRRLVYS</sequence>
<organism evidence="1 2">
    <name type="scientific">Tsukamurella pulmonis</name>
    <dbReference type="NCBI Taxonomy" id="47312"/>
    <lineage>
        <taxon>Bacteria</taxon>
        <taxon>Bacillati</taxon>
        <taxon>Actinomycetota</taxon>
        <taxon>Actinomycetes</taxon>
        <taxon>Mycobacteriales</taxon>
        <taxon>Tsukamurellaceae</taxon>
        <taxon>Tsukamurella</taxon>
    </lineage>
</organism>
<dbReference type="EMBL" id="FNLF01000002">
    <property type="protein sequence ID" value="SDQ44330.1"/>
    <property type="molecule type" value="Genomic_DNA"/>
</dbReference>
<dbReference type="AlphaFoldDB" id="A0A1H1AXE6"/>
<proteinExistence type="predicted"/>
<evidence type="ECO:0000313" key="1">
    <source>
        <dbReference type="EMBL" id="SDQ44330.1"/>
    </source>
</evidence>
<name>A0A1H1AXE6_9ACTN</name>
<dbReference type="STRING" id="47312.SAMN04489765_0430"/>
<keyword evidence="2" id="KW-1185">Reference proteome</keyword>
<reference evidence="2" key="1">
    <citation type="submission" date="2016-10" db="EMBL/GenBank/DDBJ databases">
        <authorList>
            <person name="Varghese N."/>
            <person name="Submissions S."/>
        </authorList>
    </citation>
    <scope>NUCLEOTIDE SEQUENCE [LARGE SCALE GENOMIC DNA]</scope>
    <source>
        <strain evidence="2">DSM 44142</strain>
    </source>
</reference>
<evidence type="ECO:0000313" key="2">
    <source>
        <dbReference type="Proteomes" id="UP000183053"/>
    </source>
</evidence>
<protein>
    <submittedName>
        <fullName evidence="1">Uncharacterized protein</fullName>
    </submittedName>
</protein>